<proteinExistence type="predicted"/>
<dbReference type="OrthoDB" id="2943792at2759"/>
<feature type="region of interest" description="Disordered" evidence="1">
    <location>
        <begin position="338"/>
        <end position="366"/>
    </location>
</feature>
<dbReference type="EMBL" id="KN834762">
    <property type="protein sequence ID" value="KIK64256.1"/>
    <property type="molecule type" value="Genomic_DNA"/>
</dbReference>
<accession>A0A0D0C7R2</accession>
<evidence type="ECO:0000313" key="3">
    <source>
        <dbReference type="Proteomes" id="UP000053593"/>
    </source>
</evidence>
<gene>
    <name evidence="2" type="ORF">GYMLUDRAFT_437360</name>
</gene>
<evidence type="ECO:0000313" key="2">
    <source>
        <dbReference type="EMBL" id="KIK64256.1"/>
    </source>
</evidence>
<dbReference type="AlphaFoldDB" id="A0A0D0C7R2"/>
<dbReference type="HOGENOM" id="CLU_605585_0_0_1"/>
<keyword evidence="3" id="KW-1185">Reference proteome</keyword>
<protein>
    <submittedName>
        <fullName evidence="2">Uncharacterized protein</fullName>
    </submittedName>
</protein>
<name>A0A0D0C7R2_9AGAR</name>
<reference evidence="2 3" key="1">
    <citation type="submission" date="2014-04" db="EMBL/GenBank/DDBJ databases">
        <title>Evolutionary Origins and Diversification of the Mycorrhizal Mutualists.</title>
        <authorList>
            <consortium name="DOE Joint Genome Institute"/>
            <consortium name="Mycorrhizal Genomics Consortium"/>
            <person name="Kohler A."/>
            <person name="Kuo A."/>
            <person name="Nagy L.G."/>
            <person name="Floudas D."/>
            <person name="Copeland A."/>
            <person name="Barry K.W."/>
            <person name="Cichocki N."/>
            <person name="Veneault-Fourrey C."/>
            <person name="LaButti K."/>
            <person name="Lindquist E.A."/>
            <person name="Lipzen A."/>
            <person name="Lundell T."/>
            <person name="Morin E."/>
            <person name="Murat C."/>
            <person name="Riley R."/>
            <person name="Ohm R."/>
            <person name="Sun H."/>
            <person name="Tunlid A."/>
            <person name="Henrissat B."/>
            <person name="Grigoriev I.V."/>
            <person name="Hibbett D.S."/>
            <person name="Martin F."/>
        </authorList>
    </citation>
    <scope>NUCLEOTIDE SEQUENCE [LARGE SCALE GENOMIC DNA]</scope>
    <source>
        <strain evidence="2 3">FD-317 M1</strain>
    </source>
</reference>
<feature type="compositionally biased region" description="Basic and acidic residues" evidence="1">
    <location>
        <begin position="121"/>
        <end position="148"/>
    </location>
</feature>
<dbReference type="Proteomes" id="UP000053593">
    <property type="component" value="Unassembled WGS sequence"/>
</dbReference>
<feature type="compositionally biased region" description="Low complexity" evidence="1">
    <location>
        <begin position="342"/>
        <end position="351"/>
    </location>
</feature>
<sequence length="452" mass="48608">MPVHGEDQAFSVHVQDSRPGIQATRRRGRSVLETTMVFRTAGDSCARVRAENADKIRISITGPKPVEDENQSEATASARPFYNTSTSVTITHRDVNLALNVRRPRPLIRFVSVGPISEEEAMLHPGEEKIPDKTRAAEPSSKDSEKAKAKVRPVSAPSPSPEVVKAMLDAPPMQPVVFARPLSAPMLPGEMVQAMLEGQARTGKHPEVPPPQSLVPARPSAPLRIVTNPTSLPYDVNPDSDVDSPLQSASSPLLSFRPHQFSGGRSVLPRRVVLDEPLASLCPPSPSESSLLRDVIPEEVEEENVEAAVSLDSSLRSFTTASESIRRGKVGNLTKAVMEKLSSSSSRQTSSGTALGRPSMSPPPSAFQRFERALGAGTGSSLSLASRSSLKSVNGTGRGVKALLGKARAMGKGIKRSREDENVDPEYANENFECPIAGRRIKRKLLGMTISQ</sequence>
<feature type="region of interest" description="Disordered" evidence="1">
    <location>
        <begin position="121"/>
        <end position="160"/>
    </location>
</feature>
<organism evidence="2 3">
    <name type="scientific">Collybiopsis luxurians FD-317 M1</name>
    <dbReference type="NCBI Taxonomy" id="944289"/>
    <lineage>
        <taxon>Eukaryota</taxon>
        <taxon>Fungi</taxon>
        <taxon>Dikarya</taxon>
        <taxon>Basidiomycota</taxon>
        <taxon>Agaricomycotina</taxon>
        <taxon>Agaricomycetes</taxon>
        <taxon>Agaricomycetidae</taxon>
        <taxon>Agaricales</taxon>
        <taxon>Marasmiineae</taxon>
        <taxon>Omphalotaceae</taxon>
        <taxon>Collybiopsis</taxon>
        <taxon>Collybiopsis luxurians</taxon>
    </lineage>
</organism>
<evidence type="ECO:0000256" key="1">
    <source>
        <dbReference type="SAM" id="MobiDB-lite"/>
    </source>
</evidence>